<reference evidence="1 2" key="1">
    <citation type="journal article" date="2023" name="Arcadia Sci">
        <title>De novo assembly of a long-read Amblyomma americanum tick genome.</title>
        <authorList>
            <person name="Chou S."/>
            <person name="Poskanzer K.E."/>
            <person name="Rollins M."/>
            <person name="Thuy-Boun P.S."/>
        </authorList>
    </citation>
    <scope>NUCLEOTIDE SEQUENCE [LARGE SCALE GENOMIC DNA]</scope>
    <source>
        <strain evidence="1">F_SG_1</strain>
        <tissue evidence="1">Salivary glands</tissue>
    </source>
</reference>
<dbReference type="Proteomes" id="UP001321473">
    <property type="component" value="Unassembled WGS sequence"/>
</dbReference>
<keyword evidence="2" id="KW-1185">Reference proteome</keyword>
<evidence type="ECO:0000313" key="2">
    <source>
        <dbReference type="Proteomes" id="UP001321473"/>
    </source>
</evidence>
<accession>A0AAQ4DH37</accession>
<evidence type="ECO:0000313" key="1">
    <source>
        <dbReference type="EMBL" id="KAK8761777.1"/>
    </source>
</evidence>
<organism evidence="1 2">
    <name type="scientific">Amblyomma americanum</name>
    <name type="common">Lone star tick</name>
    <dbReference type="NCBI Taxonomy" id="6943"/>
    <lineage>
        <taxon>Eukaryota</taxon>
        <taxon>Metazoa</taxon>
        <taxon>Ecdysozoa</taxon>
        <taxon>Arthropoda</taxon>
        <taxon>Chelicerata</taxon>
        <taxon>Arachnida</taxon>
        <taxon>Acari</taxon>
        <taxon>Parasitiformes</taxon>
        <taxon>Ixodida</taxon>
        <taxon>Ixodoidea</taxon>
        <taxon>Ixodidae</taxon>
        <taxon>Amblyomminae</taxon>
        <taxon>Amblyomma</taxon>
    </lineage>
</organism>
<name>A0AAQ4DH37_AMBAM</name>
<proteinExistence type="predicted"/>
<sequence>MHEDNPEAHLAAPVSNAFSKIPWVSMAGAQCLGIYRDSLKAPRHLPALLLMDPTPQGLQVQEGQTFRQSVDPEVLATRAYAFAPGPLHPRPHCHGTALTPGLSSLIHLSTAALARRFRVALQSPATVQPTSGARLRDRKKRCRAMALTTAPSCSIDLSVALMHHLSDVEILERNLPNEDLLGGTPAEPGLV</sequence>
<comment type="caution">
    <text evidence="1">The sequence shown here is derived from an EMBL/GenBank/DDBJ whole genome shotgun (WGS) entry which is preliminary data.</text>
</comment>
<protein>
    <submittedName>
        <fullName evidence="1">Uncharacterized protein</fullName>
    </submittedName>
</protein>
<dbReference type="AlphaFoldDB" id="A0AAQ4DH37"/>
<dbReference type="EMBL" id="JARKHS020030756">
    <property type="protein sequence ID" value="KAK8761777.1"/>
    <property type="molecule type" value="Genomic_DNA"/>
</dbReference>
<gene>
    <name evidence="1" type="ORF">V5799_026948</name>
</gene>